<gene>
    <name evidence="8" type="ORF">RCG21_20205</name>
</gene>
<dbReference type="Gene3D" id="1.10.3730.20">
    <property type="match status" value="1"/>
</dbReference>
<reference evidence="8" key="1">
    <citation type="submission" date="2023-08" db="EMBL/GenBank/DDBJ databases">
        <title>Nitrogen cycling bacteria in agricultural field soils.</title>
        <authorList>
            <person name="Jang J."/>
        </authorList>
    </citation>
    <scope>NUCLEOTIDE SEQUENCE</scope>
    <source>
        <strain evidence="8">PS3-36</strain>
    </source>
</reference>
<dbReference type="AlphaFoldDB" id="A0AA90R3F2"/>
<evidence type="ECO:0000256" key="7">
    <source>
        <dbReference type="SAM" id="Phobius"/>
    </source>
</evidence>
<evidence type="ECO:0000256" key="5">
    <source>
        <dbReference type="ARBA" id="ARBA00023136"/>
    </source>
</evidence>
<feature type="transmembrane region" description="Helical" evidence="7">
    <location>
        <begin position="90"/>
        <end position="108"/>
    </location>
</feature>
<dbReference type="PANTHER" id="PTHR30561:SF7">
    <property type="entry name" value="GUANIDINIUM EFFLUX SYSTEM SUBUNIT GDNC-RELATED"/>
    <property type="match status" value="1"/>
</dbReference>
<keyword evidence="4 7" id="KW-1133">Transmembrane helix</keyword>
<feature type="transmembrane region" description="Helical" evidence="7">
    <location>
        <begin position="34"/>
        <end position="51"/>
    </location>
</feature>
<evidence type="ECO:0000256" key="1">
    <source>
        <dbReference type="ARBA" id="ARBA00004651"/>
    </source>
</evidence>
<dbReference type="EMBL" id="JAVGVR010000001">
    <property type="protein sequence ID" value="MDQ6598655.1"/>
    <property type="molecule type" value="Genomic_DNA"/>
</dbReference>
<dbReference type="PANTHER" id="PTHR30561">
    <property type="entry name" value="SMR FAMILY PROTON-DEPENDENT DRUG EFFLUX TRANSPORTER SUGE"/>
    <property type="match status" value="1"/>
</dbReference>
<dbReference type="SUPFAM" id="SSF103481">
    <property type="entry name" value="Multidrug resistance efflux transporter EmrE"/>
    <property type="match status" value="1"/>
</dbReference>
<accession>A0AA90R3F2</accession>
<comment type="caution">
    <text evidence="8">The sequence shown here is derived from an EMBL/GenBank/DDBJ whole genome shotgun (WGS) entry which is preliminary data.</text>
</comment>
<feature type="transmembrane region" description="Helical" evidence="7">
    <location>
        <begin position="10"/>
        <end position="28"/>
    </location>
</feature>
<proteinExistence type="inferred from homology"/>
<dbReference type="GO" id="GO:0022857">
    <property type="term" value="F:transmembrane transporter activity"/>
    <property type="evidence" value="ECO:0007669"/>
    <property type="project" value="InterPro"/>
</dbReference>
<sequence length="122" mass="13344">MLEVSNLNKAWLYVGLTCLFELIWVYGFNTADTWWEWALVIAVIFTDFHFLPNACATLPTGTVYAIFSGVGAIGTVLMDVFLFGGIFNTGMILFILLIIIGVIGLNLADNKSEEKESAKGAA</sequence>
<dbReference type="InterPro" id="IPR045324">
    <property type="entry name" value="Small_multidrug_res"/>
</dbReference>
<organism evidence="8 9">
    <name type="scientific">Bacillus salipaludis</name>
    <dbReference type="NCBI Taxonomy" id="2547811"/>
    <lineage>
        <taxon>Bacteria</taxon>
        <taxon>Bacillati</taxon>
        <taxon>Bacillota</taxon>
        <taxon>Bacilli</taxon>
        <taxon>Bacillales</taxon>
        <taxon>Bacillaceae</taxon>
        <taxon>Bacillus</taxon>
    </lineage>
</organism>
<keyword evidence="2" id="KW-1003">Cell membrane</keyword>
<comment type="subcellular location">
    <subcellularLocation>
        <location evidence="1 6">Cell membrane</location>
        <topology evidence="1 6">Multi-pass membrane protein</topology>
    </subcellularLocation>
</comment>
<evidence type="ECO:0000313" key="8">
    <source>
        <dbReference type="EMBL" id="MDQ6598655.1"/>
    </source>
</evidence>
<dbReference type="InterPro" id="IPR000390">
    <property type="entry name" value="Small_drug/metabolite_transptr"/>
</dbReference>
<name>A0AA90R3F2_9BACI</name>
<evidence type="ECO:0000256" key="3">
    <source>
        <dbReference type="ARBA" id="ARBA00022692"/>
    </source>
</evidence>
<feature type="transmembrane region" description="Helical" evidence="7">
    <location>
        <begin position="63"/>
        <end position="84"/>
    </location>
</feature>
<keyword evidence="3 6" id="KW-0812">Transmembrane</keyword>
<evidence type="ECO:0000256" key="6">
    <source>
        <dbReference type="RuleBase" id="RU003942"/>
    </source>
</evidence>
<dbReference type="InterPro" id="IPR037185">
    <property type="entry name" value="EmrE-like"/>
</dbReference>
<evidence type="ECO:0000256" key="4">
    <source>
        <dbReference type="ARBA" id="ARBA00022989"/>
    </source>
</evidence>
<keyword evidence="5 7" id="KW-0472">Membrane</keyword>
<dbReference type="RefSeq" id="WP_308913705.1">
    <property type="nucleotide sequence ID" value="NZ_JAVGVR010000001.1"/>
</dbReference>
<evidence type="ECO:0000256" key="2">
    <source>
        <dbReference type="ARBA" id="ARBA00022475"/>
    </source>
</evidence>
<dbReference type="GO" id="GO:0005886">
    <property type="term" value="C:plasma membrane"/>
    <property type="evidence" value="ECO:0007669"/>
    <property type="project" value="UniProtKB-SubCell"/>
</dbReference>
<comment type="similarity">
    <text evidence="6">Belongs to the drug/metabolite transporter (DMT) superfamily. Small multidrug resistance (SMR) (TC 2.A.7.1) family.</text>
</comment>
<evidence type="ECO:0000313" key="9">
    <source>
        <dbReference type="Proteomes" id="UP001178888"/>
    </source>
</evidence>
<dbReference type="Pfam" id="PF00893">
    <property type="entry name" value="Multi_Drug_Res"/>
    <property type="match status" value="1"/>
</dbReference>
<keyword evidence="9" id="KW-1185">Reference proteome</keyword>
<dbReference type="Proteomes" id="UP001178888">
    <property type="component" value="Unassembled WGS sequence"/>
</dbReference>
<protein>
    <submittedName>
        <fullName evidence="8">SMR family transporter</fullName>
    </submittedName>
</protein>